<comment type="caution">
    <text evidence="4">The sequence shown here is derived from an EMBL/GenBank/DDBJ whole genome shotgun (WGS) entry which is preliminary data.</text>
</comment>
<dbReference type="Proteomes" id="UP001321760">
    <property type="component" value="Unassembled WGS sequence"/>
</dbReference>
<keyword evidence="2" id="KW-0028">Amino-acid biosynthesis</keyword>
<dbReference type="InterPro" id="IPR032095">
    <property type="entry name" value="Sacchrp_dh-like_C"/>
</dbReference>
<dbReference type="GO" id="GO:0019878">
    <property type="term" value="P:lysine biosynthetic process via aminoadipic acid"/>
    <property type="evidence" value="ECO:0007669"/>
    <property type="project" value="TreeGrafter"/>
</dbReference>
<dbReference type="AlphaFoldDB" id="A0AAV9H4J6"/>
<protein>
    <recommendedName>
        <fullName evidence="3">Saccharopine dehydrogenase-like C-terminal domain-containing protein</fullName>
    </recommendedName>
</protein>
<dbReference type="GO" id="GO:0005737">
    <property type="term" value="C:cytoplasm"/>
    <property type="evidence" value="ECO:0007669"/>
    <property type="project" value="TreeGrafter"/>
</dbReference>
<organism evidence="4 5">
    <name type="scientific">Podospora aff. communis PSN243</name>
    <dbReference type="NCBI Taxonomy" id="3040156"/>
    <lineage>
        <taxon>Eukaryota</taxon>
        <taxon>Fungi</taxon>
        <taxon>Dikarya</taxon>
        <taxon>Ascomycota</taxon>
        <taxon>Pezizomycotina</taxon>
        <taxon>Sordariomycetes</taxon>
        <taxon>Sordariomycetidae</taxon>
        <taxon>Sordariales</taxon>
        <taxon>Podosporaceae</taxon>
        <taxon>Podospora</taxon>
    </lineage>
</organism>
<keyword evidence="5" id="KW-1185">Reference proteome</keyword>
<keyword evidence="2" id="KW-0457">Lysine biosynthesis</keyword>
<evidence type="ECO:0000313" key="5">
    <source>
        <dbReference type="Proteomes" id="UP001321760"/>
    </source>
</evidence>
<dbReference type="Gene3D" id="1.10.1870.10">
    <property type="entry name" value="Domain 3, Saccharopine reductase"/>
    <property type="match status" value="1"/>
</dbReference>
<dbReference type="Gene3D" id="3.30.360.10">
    <property type="entry name" value="Dihydrodipicolinate Reductase, domain 2"/>
    <property type="match status" value="1"/>
</dbReference>
<dbReference type="Gene3D" id="3.40.50.720">
    <property type="entry name" value="NAD(P)-binding Rossmann-like Domain"/>
    <property type="match status" value="1"/>
</dbReference>
<dbReference type="EMBL" id="MU865914">
    <property type="protein sequence ID" value="KAK4455643.1"/>
    <property type="molecule type" value="Genomic_DNA"/>
</dbReference>
<evidence type="ECO:0000313" key="4">
    <source>
        <dbReference type="EMBL" id="KAK4455643.1"/>
    </source>
</evidence>
<sequence>MATAEESHVMDGYKFVAYPNRDWTPFRKFYVIPGARSVIRGSLLYKGNPAMEWLKEGVTWAEVQQRATGARFLAEEDLICRVNELCECAEASDRVEILEGLRWMGLLSNEKVTPRHGNLVDTISARLEKLCSLEPGELDLVMLQHKFVMKWMDGFEETITSTLKLFGEPGGYSAMSKSVGVTFGTAIQMLLDGFGPMNQRGVVVKYTKEIYGPPKGEAGG</sequence>
<name>A0AAV9H4J6_9PEZI</name>
<dbReference type="GO" id="GO:0004753">
    <property type="term" value="F:saccharopine dehydrogenase activity"/>
    <property type="evidence" value="ECO:0007669"/>
    <property type="project" value="TreeGrafter"/>
</dbReference>
<proteinExistence type="predicted"/>
<evidence type="ECO:0000259" key="3">
    <source>
        <dbReference type="Pfam" id="PF16653"/>
    </source>
</evidence>
<dbReference type="Pfam" id="PF16653">
    <property type="entry name" value="Sacchrp_dh_C"/>
    <property type="match status" value="1"/>
</dbReference>
<dbReference type="SUPFAM" id="SSF55347">
    <property type="entry name" value="Glyceraldehyde-3-phosphate dehydrogenase-like, C-terminal domain"/>
    <property type="match status" value="1"/>
</dbReference>
<evidence type="ECO:0000256" key="1">
    <source>
        <dbReference type="ARBA" id="ARBA00023002"/>
    </source>
</evidence>
<reference evidence="4" key="2">
    <citation type="submission" date="2023-05" db="EMBL/GenBank/DDBJ databases">
        <authorList>
            <consortium name="Lawrence Berkeley National Laboratory"/>
            <person name="Steindorff A."/>
            <person name="Hensen N."/>
            <person name="Bonometti L."/>
            <person name="Westerberg I."/>
            <person name="Brannstrom I.O."/>
            <person name="Guillou S."/>
            <person name="Cros-Aarteil S."/>
            <person name="Calhoun S."/>
            <person name="Haridas S."/>
            <person name="Kuo A."/>
            <person name="Mondo S."/>
            <person name="Pangilinan J."/>
            <person name="Riley R."/>
            <person name="Labutti K."/>
            <person name="Andreopoulos B."/>
            <person name="Lipzen A."/>
            <person name="Chen C."/>
            <person name="Yanf M."/>
            <person name="Daum C."/>
            <person name="Ng V."/>
            <person name="Clum A."/>
            <person name="Ohm R."/>
            <person name="Martin F."/>
            <person name="Silar P."/>
            <person name="Natvig D."/>
            <person name="Lalanne C."/>
            <person name="Gautier V."/>
            <person name="Ament-Velasquez S.L."/>
            <person name="Kruys A."/>
            <person name="Hutchinson M.I."/>
            <person name="Powell A.J."/>
            <person name="Barry K."/>
            <person name="Miller A.N."/>
            <person name="Grigoriev I.V."/>
            <person name="Debuchy R."/>
            <person name="Gladieux P."/>
            <person name="Thoren M.H."/>
            <person name="Johannesson H."/>
        </authorList>
    </citation>
    <scope>NUCLEOTIDE SEQUENCE</scope>
    <source>
        <strain evidence="4">PSN243</strain>
    </source>
</reference>
<keyword evidence="1" id="KW-0560">Oxidoreductase</keyword>
<evidence type="ECO:0000256" key="2">
    <source>
        <dbReference type="ARBA" id="ARBA00023154"/>
    </source>
</evidence>
<gene>
    <name evidence="4" type="ORF">QBC34DRAFT_420408</name>
</gene>
<feature type="domain" description="Saccharopine dehydrogenase-like C-terminal" evidence="3">
    <location>
        <begin position="4"/>
        <end position="213"/>
    </location>
</feature>
<reference evidence="4" key="1">
    <citation type="journal article" date="2023" name="Mol. Phylogenet. Evol.">
        <title>Genome-scale phylogeny and comparative genomics of the fungal order Sordariales.</title>
        <authorList>
            <person name="Hensen N."/>
            <person name="Bonometti L."/>
            <person name="Westerberg I."/>
            <person name="Brannstrom I.O."/>
            <person name="Guillou S."/>
            <person name="Cros-Aarteil S."/>
            <person name="Calhoun S."/>
            <person name="Haridas S."/>
            <person name="Kuo A."/>
            <person name="Mondo S."/>
            <person name="Pangilinan J."/>
            <person name="Riley R."/>
            <person name="LaButti K."/>
            <person name="Andreopoulos B."/>
            <person name="Lipzen A."/>
            <person name="Chen C."/>
            <person name="Yan M."/>
            <person name="Daum C."/>
            <person name="Ng V."/>
            <person name="Clum A."/>
            <person name="Steindorff A."/>
            <person name="Ohm R.A."/>
            <person name="Martin F."/>
            <person name="Silar P."/>
            <person name="Natvig D.O."/>
            <person name="Lalanne C."/>
            <person name="Gautier V."/>
            <person name="Ament-Velasquez S.L."/>
            <person name="Kruys A."/>
            <person name="Hutchinson M.I."/>
            <person name="Powell A.J."/>
            <person name="Barry K."/>
            <person name="Miller A.N."/>
            <person name="Grigoriev I.V."/>
            <person name="Debuchy R."/>
            <person name="Gladieux P."/>
            <person name="Hiltunen Thoren M."/>
            <person name="Johannesson H."/>
        </authorList>
    </citation>
    <scope>NUCLEOTIDE SEQUENCE</scope>
    <source>
        <strain evidence="4">PSN243</strain>
    </source>
</reference>
<accession>A0AAV9H4J6</accession>
<dbReference type="PANTHER" id="PTHR11133">
    <property type="entry name" value="SACCHAROPINE DEHYDROGENASE"/>
    <property type="match status" value="1"/>
</dbReference>
<dbReference type="InterPro" id="IPR051168">
    <property type="entry name" value="AASS"/>
</dbReference>
<dbReference type="PANTHER" id="PTHR11133:SF22">
    <property type="entry name" value="ALPHA-AMINOADIPIC SEMIALDEHYDE SYNTHASE, MITOCHONDRIAL"/>
    <property type="match status" value="1"/>
</dbReference>